<reference evidence="2 3" key="1">
    <citation type="submission" date="2007-06" db="EMBL/GenBank/DDBJ databases">
        <title>The Genome Sequence of Coccidioides posadasii RMSCC_3488.</title>
        <authorList>
            <consortium name="Coccidioides Genome Resources Consortium"/>
            <consortium name="The Broad Institute Genome Sequencing Platform"/>
            <person name="Henn M.R."/>
            <person name="Sykes S."/>
            <person name="Young S."/>
            <person name="Jaffe D."/>
            <person name="Berlin A."/>
            <person name="Alvarez P."/>
            <person name="Butler J."/>
            <person name="Gnerre S."/>
            <person name="Grabherr M."/>
            <person name="Mauceli E."/>
            <person name="Brockman W."/>
            <person name="Kodira C."/>
            <person name="Alvarado L."/>
            <person name="Zeng Q."/>
            <person name="Crawford M."/>
            <person name="Antoine C."/>
            <person name="Devon K."/>
            <person name="Galgiani J."/>
            <person name="Orsborn K."/>
            <person name="Lewis M.L."/>
            <person name="Nusbaum C."/>
            <person name="Galagan J."/>
            <person name="Birren B."/>
        </authorList>
    </citation>
    <scope>NUCLEOTIDE SEQUENCE [LARGE SCALE GENOMIC DNA]</scope>
    <source>
        <strain evidence="2 3">RMSCC 3488</strain>
    </source>
</reference>
<evidence type="ECO:0000313" key="3">
    <source>
        <dbReference type="Proteomes" id="UP000054567"/>
    </source>
</evidence>
<keyword evidence="1" id="KW-1133">Transmembrane helix</keyword>
<reference evidence="3" key="2">
    <citation type="journal article" date="2009" name="Genome Res.">
        <title>Comparative genomic analyses of the human fungal pathogens Coccidioides and their relatives.</title>
        <authorList>
            <person name="Sharpton T.J."/>
            <person name="Stajich J.E."/>
            <person name="Rounsley S.D."/>
            <person name="Gardner M.J."/>
            <person name="Wortman J.R."/>
            <person name="Jordar V.S."/>
            <person name="Maiti R."/>
            <person name="Kodira C.D."/>
            <person name="Neafsey D.E."/>
            <person name="Zeng Q."/>
            <person name="Hung C.-Y."/>
            <person name="McMahan C."/>
            <person name="Muszewska A."/>
            <person name="Grynberg M."/>
            <person name="Mandel M.A."/>
            <person name="Kellner E.M."/>
            <person name="Barker B.M."/>
            <person name="Galgiani J.N."/>
            <person name="Orbach M.J."/>
            <person name="Kirkland T.N."/>
            <person name="Cole G.T."/>
            <person name="Henn M.R."/>
            <person name="Birren B.W."/>
            <person name="Taylor J.W."/>
        </authorList>
    </citation>
    <scope>NUCLEOTIDE SEQUENCE [LARGE SCALE GENOMIC DNA]</scope>
    <source>
        <strain evidence="3">RMSCC 3488</strain>
    </source>
</reference>
<dbReference type="EMBL" id="DS268110">
    <property type="protein sequence ID" value="KMM66755.1"/>
    <property type="molecule type" value="Genomic_DNA"/>
</dbReference>
<feature type="transmembrane region" description="Helical" evidence="1">
    <location>
        <begin position="476"/>
        <end position="496"/>
    </location>
</feature>
<dbReference type="OrthoDB" id="5348845at2759"/>
<feature type="transmembrane region" description="Helical" evidence="1">
    <location>
        <begin position="77"/>
        <end position="99"/>
    </location>
</feature>
<dbReference type="AlphaFoldDB" id="A0A0J6FBW7"/>
<evidence type="ECO:0000256" key="1">
    <source>
        <dbReference type="SAM" id="Phobius"/>
    </source>
</evidence>
<organism evidence="2 3">
    <name type="scientific">Coccidioides posadasii RMSCC 3488</name>
    <dbReference type="NCBI Taxonomy" id="454284"/>
    <lineage>
        <taxon>Eukaryota</taxon>
        <taxon>Fungi</taxon>
        <taxon>Dikarya</taxon>
        <taxon>Ascomycota</taxon>
        <taxon>Pezizomycotina</taxon>
        <taxon>Eurotiomycetes</taxon>
        <taxon>Eurotiomycetidae</taxon>
        <taxon>Onygenales</taxon>
        <taxon>Onygenaceae</taxon>
        <taxon>Coccidioides</taxon>
    </lineage>
</organism>
<evidence type="ECO:0000313" key="2">
    <source>
        <dbReference type="EMBL" id="KMM66755.1"/>
    </source>
</evidence>
<gene>
    <name evidence="2" type="ORF">CPAG_03093</name>
</gene>
<proteinExistence type="predicted"/>
<feature type="transmembrane region" description="Helical" evidence="1">
    <location>
        <begin position="23"/>
        <end position="56"/>
    </location>
</feature>
<reference evidence="3" key="3">
    <citation type="journal article" date="2010" name="Genome Res.">
        <title>Population genomic sequencing of Coccidioides fungi reveals recent hybridization and transposon control.</title>
        <authorList>
            <person name="Neafsey D.E."/>
            <person name="Barker B.M."/>
            <person name="Sharpton T.J."/>
            <person name="Stajich J.E."/>
            <person name="Park D.J."/>
            <person name="Whiston E."/>
            <person name="Hung C.-Y."/>
            <person name="McMahan C."/>
            <person name="White J."/>
            <person name="Sykes S."/>
            <person name="Heiman D."/>
            <person name="Young S."/>
            <person name="Zeng Q."/>
            <person name="Abouelleil A."/>
            <person name="Aftuck L."/>
            <person name="Bessette D."/>
            <person name="Brown A."/>
            <person name="FitzGerald M."/>
            <person name="Lui A."/>
            <person name="Macdonald J.P."/>
            <person name="Priest M."/>
            <person name="Orbach M.J."/>
            <person name="Galgiani J.N."/>
            <person name="Kirkland T.N."/>
            <person name="Cole G.T."/>
            <person name="Birren B.W."/>
            <person name="Henn M.R."/>
            <person name="Taylor J.W."/>
            <person name="Rounsley S.D."/>
        </authorList>
    </citation>
    <scope>NUCLEOTIDE SEQUENCE [LARGE SCALE GENOMIC DNA]</scope>
    <source>
        <strain evidence="3">RMSCC 3488</strain>
    </source>
</reference>
<dbReference type="VEuPathDB" id="FungiDB:CPAG_03093"/>
<protein>
    <submittedName>
        <fullName evidence="2">Uncharacterized protein</fullName>
    </submittedName>
</protein>
<name>A0A0J6FBW7_COCPO</name>
<accession>A0A0J6FBW7</accession>
<sequence length="597" mass="66108">MITSASNFVNSSFAVGHNAVKSILFRIAGIAVHIAAFKLFSLLASVRSAFTSYLMFTEDYIQRFVFIFSRGFSHHAALVLFLTIFLLGAGLYDTLLWGLDSPGYIAMKKNMTGASVKPQMLKRPGAYEQQFPPTRKFDPRKGVGPRIWLDDEGFSVSPDTYVTFGGIIDEEEQKAYDCPWIPGPDDSASWECAFDNSFAGTFLKDTLIGVPEIHWDDATDQRYLSEYLRPNREDNPWAVLGVGGDTAIMKQMFSITKGRSKHTFLSTAMKISSVYDYNAPFPADEVYDLIKRSWSTDPTQSNDPVIRQISEKIGNASAKNSSFQLGGVHKVENSIAQANFEFLNPEGTPGKVIFSLFRISVVNITLVRSETLPEPVRPFEKGRTYGTNCYKQGSQNNTGARFFGEIDTSAVLIISGTLGDGSSNISSKAFNQQAFEWLAKNENRLDNLVLSRGYIMAIDPALVTLEISRVRPAMSYLQVLLVILPVVLAAITWGLLRFFAASHYSSSLLANLYATTNVRDTDTSADPQYIHTIPDIDLVRKDGKVLMATSGGVFTHCEEQSNVASVNVANQKLEYPKSSYPPNNNSYYYESPALVPG</sequence>
<dbReference type="Proteomes" id="UP000054567">
    <property type="component" value="Unassembled WGS sequence"/>
</dbReference>
<keyword evidence="1" id="KW-0812">Transmembrane</keyword>
<keyword evidence="1" id="KW-0472">Membrane</keyword>